<accession>A0AAN6NKT6</accession>
<comment type="similarity">
    <text evidence="1">Belongs to the Cdt1 family.</text>
</comment>
<keyword evidence="6" id="KW-1185">Reference proteome</keyword>
<evidence type="ECO:0000313" key="6">
    <source>
        <dbReference type="Proteomes" id="UP001303473"/>
    </source>
</evidence>
<evidence type="ECO:0000259" key="4">
    <source>
        <dbReference type="Pfam" id="PF16679"/>
    </source>
</evidence>
<evidence type="ECO:0000256" key="3">
    <source>
        <dbReference type="SAM" id="MobiDB-lite"/>
    </source>
</evidence>
<feature type="region of interest" description="Disordered" evidence="3">
    <location>
        <begin position="106"/>
        <end position="156"/>
    </location>
</feature>
<evidence type="ECO:0000256" key="2">
    <source>
        <dbReference type="ARBA" id="ARBA00023306"/>
    </source>
</evidence>
<dbReference type="InterPro" id="IPR032054">
    <property type="entry name" value="Cdt1_C"/>
</dbReference>
<organism evidence="5 6">
    <name type="scientific">Diplogelasinospora grovesii</name>
    <dbReference type="NCBI Taxonomy" id="303347"/>
    <lineage>
        <taxon>Eukaryota</taxon>
        <taxon>Fungi</taxon>
        <taxon>Dikarya</taxon>
        <taxon>Ascomycota</taxon>
        <taxon>Pezizomycotina</taxon>
        <taxon>Sordariomycetes</taxon>
        <taxon>Sordariomycetidae</taxon>
        <taxon>Sordariales</taxon>
        <taxon>Diplogelasinosporaceae</taxon>
        <taxon>Diplogelasinospora</taxon>
    </lineage>
</organism>
<comment type="caution">
    <text evidence="5">The sequence shown here is derived from an EMBL/GenBank/DDBJ whole genome shotgun (WGS) entry which is preliminary data.</text>
</comment>
<dbReference type="AlphaFoldDB" id="A0AAN6NKT6"/>
<dbReference type="Gene3D" id="1.10.10.1420">
    <property type="entry name" value="DNA replication factor Cdt1, C-terminal WH domain"/>
    <property type="match status" value="1"/>
</dbReference>
<feature type="region of interest" description="Disordered" evidence="3">
    <location>
        <begin position="1"/>
        <end position="21"/>
    </location>
</feature>
<feature type="compositionally biased region" description="Low complexity" evidence="3">
    <location>
        <begin position="401"/>
        <end position="412"/>
    </location>
</feature>
<dbReference type="InterPro" id="IPR038090">
    <property type="entry name" value="Cdt1_C_WH_dom_sf"/>
</dbReference>
<feature type="region of interest" description="Disordered" evidence="3">
    <location>
        <begin position="66"/>
        <end position="93"/>
    </location>
</feature>
<dbReference type="Pfam" id="PF26121">
    <property type="entry name" value="HTH_CDT1"/>
    <property type="match status" value="1"/>
</dbReference>
<dbReference type="Proteomes" id="UP001303473">
    <property type="component" value="Unassembled WGS sequence"/>
</dbReference>
<gene>
    <name evidence="5" type="ORF">QBC46DRAFT_370147</name>
</gene>
<evidence type="ECO:0000313" key="5">
    <source>
        <dbReference type="EMBL" id="KAK3945848.1"/>
    </source>
</evidence>
<keyword evidence="2" id="KW-0131">Cell cycle</keyword>
<evidence type="ECO:0000256" key="1">
    <source>
        <dbReference type="ARBA" id="ARBA00008356"/>
    </source>
</evidence>
<proteinExistence type="inferred from homology"/>
<feature type="compositionally biased region" description="Polar residues" evidence="3">
    <location>
        <begin position="140"/>
        <end position="155"/>
    </location>
</feature>
<protein>
    <recommendedName>
        <fullName evidence="4">DNA replication factor Cdt1 C-terminal domain-containing protein</fullName>
    </recommendedName>
</protein>
<name>A0AAN6NKT6_9PEZI</name>
<feature type="region of interest" description="Disordered" evidence="3">
    <location>
        <begin position="397"/>
        <end position="416"/>
    </location>
</feature>
<reference evidence="6" key="1">
    <citation type="journal article" date="2023" name="Mol. Phylogenet. Evol.">
        <title>Genome-scale phylogeny and comparative genomics of the fungal order Sordariales.</title>
        <authorList>
            <person name="Hensen N."/>
            <person name="Bonometti L."/>
            <person name="Westerberg I."/>
            <person name="Brannstrom I.O."/>
            <person name="Guillou S."/>
            <person name="Cros-Aarteil S."/>
            <person name="Calhoun S."/>
            <person name="Haridas S."/>
            <person name="Kuo A."/>
            <person name="Mondo S."/>
            <person name="Pangilinan J."/>
            <person name="Riley R."/>
            <person name="LaButti K."/>
            <person name="Andreopoulos B."/>
            <person name="Lipzen A."/>
            <person name="Chen C."/>
            <person name="Yan M."/>
            <person name="Daum C."/>
            <person name="Ng V."/>
            <person name="Clum A."/>
            <person name="Steindorff A."/>
            <person name="Ohm R.A."/>
            <person name="Martin F."/>
            <person name="Silar P."/>
            <person name="Natvig D.O."/>
            <person name="Lalanne C."/>
            <person name="Gautier V."/>
            <person name="Ament-Velasquez S.L."/>
            <person name="Kruys A."/>
            <person name="Hutchinson M.I."/>
            <person name="Powell A.J."/>
            <person name="Barry K."/>
            <person name="Miller A.N."/>
            <person name="Grigoriev I.V."/>
            <person name="Debuchy R."/>
            <person name="Gladieux P."/>
            <person name="Hiltunen Thoren M."/>
            <person name="Johannesson H."/>
        </authorList>
    </citation>
    <scope>NUCLEOTIDE SEQUENCE [LARGE SCALE GENOMIC DNA]</scope>
    <source>
        <strain evidence="6">CBS 340.73</strain>
    </source>
</reference>
<dbReference type="EMBL" id="MU853753">
    <property type="protein sequence ID" value="KAK3945848.1"/>
    <property type="molecule type" value="Genomic_DNA"/>
</dbReference>
<feature type="domain" description="DNA replication factor Cdt1 C-terminal" evidence="4">
    <location>
        <begin position="390"/>
        <end position="490"/>
    </location>
</feature>
<sequence>MPGAVSRKTRSARGKLDLPAKKLPSTNITNFAHVSKLQTIGKDAAEKVAKLEAERTSSIEIVLSSRKRKADDEFQHVPSSPCSAPKKPCRETETKPIEAAVISTPKKRKTVTFTPTPITPESLASTPKSSRKRRLEDDSPVQQTSPKSQCQSSEADQAEALLERLNISSPIRKRTRPCVVAQKQPEQDFIRDLPIELLDLLDLQAAFLKTLSMQLAHNGSNTPVDVRVLCPSVTQAWGKRKVTLEDIQKCIGVICWPHHEATDEKAAARCPFYLADYGRGKICIELHPGSAESAGPLLREQKLNMDFEANLRTLWWYLTQDKTAQNFIRSLPQAPVRPCASVAKAAALFGGGQLEELKNGIARKQQQEKEAKMQAQARDKLVNPDGSKMSLLERIRHKEQQSQTGPQGPSPQELHRKAALQRAEDVAAVIGMLCMATTTGQARVSFTMTGLMVKLKDSLRMPISSEDGVCCVRLLAKEIAPQWLRIITIGGKENVVVQVPFQPTKAAIQERVKELLA</sequence>
<dbReference type="Pfam" id="PF16679">
    <property type="entry name" value="CDT1_C"/>
    <property type="match status" value="1"/>
</dbReference>